<evidence type="ECO:0000313" key="2">
    <source>
        <dbReference type="EMBL" id="KAJ8368648.1"/>
    </source>
</evidence>
<sequence>MNCSARVLCSPAQRRTVASGAGRDGGNPRREIRNGLAAGRGDAGSLKGGGGMSPAAFDRNRLEQRKQSGGERKAGDAGLNRASTAAARYLLSIAQFSAAKQARRSVKFPAQPESEELT</sequence>
<dbReference type="AlphaFoldDB" id="A0A9Q1FVQ5"/>
<reference evidence="2" key="1">
    <citation type="journal article" date="2023" name="Science">
        <title>Genome structures resolve the early diversification of teleost fishes.</title>
        <authorList>
            <person name="Parey E."/>
            <person name="Louis A."/>
            <person name="Montfort J."/>
            <person name="Bouchez O."/>
            <person name="Roques C."/>
            <person name="Iampietro C."/>
            <person name="Lluch J."/>
            <person name="Castinel A."/>
            <person name="Donnadieu C."/>
            <person name="Desvignes T."/>
            <person name="Floi Bucao C."/>
            <person name="Jouanno E."/>
            <person name="Wen M."/>
            <person name="Mejri S."/>
            <person name="Dirks R."/>
            <person name="Jansen H."/>
            <person name="Henkel C."/>
            <person name="Chen W.J."/>
            <person name="Zahm M."/>
            <person name="Cabau C."/>
            <person name="Klopp C."/>
            <person name="Thompson A.W."/>
            <person name="Robinson-Rechavi M."/>
            <person name="Braasch I."/>
            <person name="Lecointre G."/>
            <person name="Bobe J."/>
            <person name="Postlethwait J.H."/>
            <person name="Berthelot C."/>
            <person name="Roest Crollius H."/>
            <person name="Guiguen Y."/>
        </authorList>
    </citation>
    <scope>NUCLEOTIDE SEQUENCE</scope>
    <source>
        <strain evidence="2">WJC10195</strain>
    </source>
</reference>
<keyword evidence="3" id="KW-1185">Reference proteome</keyword>
<organism evidence="2 3">
    <name type="scientific">Synaphobranchus kaupii</name>
    <name type="common">Kaup's arrowtooth eel</name>
    <dbReference type="NCBI Taxonomy" id="118154"/>
    <lineage>
        <taxon>Eukaryota</taxon>
        <taxon>Metazoa</taxon>
        <taxon>Chordata</taxon>
        <taxon>Craniata</taxon>
        <taxon>Vertebrata</taxon>
        <taxon>Euteleostomi</taxon>
        <taxon>Actinopterygii</taxon>
        <taxon>Neopterygii</taxon>
        <taxon>Teleostei</taxon>
        <taxon>Anguilliformes</taxon>
        <taxon>Synaphobranchidae</taxon>
        <taxon>Synaphobranchus</taxon>
    </lineage>
</organism>
<dbReference type="EMBL" id="JAINUF010000003">
    <property type="protein sequence ID" value="KAJ8368648.1"/>
    <property type="molecule type" value="Genomic_DNA"/>
</dbReference>
<feature type="compositionally biased region" description="Basic and acidic residues" evidence="1">
    <location>
        <begin position="58"/>
        <end position="75"/>
    </location>
</feature>
<evidence type="ECO:0000313" key="3">
    <source>
        <dbReference type="Proteomes" id="UP001152622"/>
    </source>
</evidence>
<gene>
    <name evidence="2" type="ORF">SKAU_G00086760</name>
</gene>
<dbReference type="Proteomes" id="UP001152622">
    <property type="component" value="Chromosome 3"/>
</dbReference>
<evidence type="ECO:0000256" key="1">
    <source>
        <dbReference type="SAM" id="MobiDB-lite"/>
    </source>
</evidence>
<comment type="caution">
    <text evidence="2">The sequence shown here is derived from an EMBL/GenBank/DDBJ whole genome shotgun (WGS) entry which is preliminary data.</text>
</comment>
<accession>A0A9Q1FVQ5</accession>
<name>A0A9Q1FVQ5_SYNKA</name>
<feature type="region of interest" description="Disordered" evidence="1">
    <location>
        <begin position="16"/>
        <end position="79"/>
    </location>
</feature>
<proteinExistence type="predicted"/>
<protein>
    <submittedName>
        <fullName evidence="2">Uncharacterized protein</fullName>
    </submittedName>
</protein>